<evidence type="ECO:0000313" key="3">
    <source>
        <dbReference type="Proteomes" id="UP001168821"/>
    </source>
</evidence>
<sequence length="136" mass="15865">MLFPHRLIEKDVGDFYLGGRWRCDDFGRVAHLRVYGVPLAAVAFYALGCISSVNTMRYPWTAMPHVRLSNNCNTLEWARIESIKVQFIGGKSSQLFQRYKKWIESRVYDGVWAGFLLYGHLARVNGSRRHIRSRFH</sequence>
<reference evidence="2" key="1">
    <citation type="journal article" date="2023" name="G3 (Bethesda)">
        <title>Whole genome assemblies of Zophobas morio and Tenebrio molitor.</title>
        <authorList>
            <person name="Kaur S."/>
            <person name="Stinson S.A."/>
            <person name="diCenzo G.C."/>
        </authorList>
    </citation>
    <scope>NUCLEOTIDE SEQUENCE</scope>
    <source>
        <strain evidence="2">QUZm001</strain>
    </source>
</reference>
<keyword evidence="1" id="KW-0812">Transmembrane</keyword>
<feature type="transmembrane region" description="Helical" evidence="1">
    <location>
        <begin position="34"/>
        <end position="53"/>
    </location>
</feature>
<protein>
    <submittedName>
        <fullName evidence="2">Uncharacterized protein</fullName>
    </submittedName>
</protein>
<keyword evidence="3" id="KW-1185">Reference proteome</keyword>
<dbReference type="AlphaFoldDB" id="A0AA38IQU3"/>
<keyword evidence="1" id="KW-0472">Membrane</keyword>
<proteinExistence type="predicted"/>
<keyword evidence="1" id="KW-1133">Transmembrane helix</keyword>
<evidence type="ECO:0000256" key="1">
    <source>
        <dbReference type="SAM" id="Phobius"/>
    </source>
</evidence>
<evidence type="ECO:0000313" key="2">
    <source>
        <dbReference type="EMBL" id="KAJ3657734.1"/>
    </source>
</evidence>
<organism evidence="2 3">
    <name type="scientific">Zophobas morio</name>
    <dbReference type="NCBI Taxonomy" id="2755281"/>
    <lineage>
        <taxon>Eukaryota</taxon>
        <taxon>Metazoa</taxon>
        <taxon>Ecdysozoa</taxon>
        <taxon>Arthropoda</taxon>
        <taxon>Hexapoda</taxon>
        <taxon>Insecta</taxon>
        <taxon>Pterygota</taxon>
        <taxon>Neoptera</taxon>
        <taxon>Endopterygota</taxon>
        <taxon>Coleoptera</taxon>
        <taxon>Polyphaga</taxon>
        <taxon>Cucujiformia</taxon>
        <taxon>Tenebrionidae</taxon>
        <taxon>Zophobas</taxon>
    </lineage>
</organism>
<dbReference type="EMBL" id="JALNTZ010000003">
    <property type="protein sequence ID" value="KAJ3657734.1"/>
    <property type="molecule type" value="Genomic_DNA"/>
</dbReference>
<gene>
    <name evidence="2" type="ORF">Zmor_009518</name>
</gene>
<dbReference type="Proteomes" id="UP001168821">
    <property type="component" value="Unassembled WGS sequence"/>
</dbReference>
<accession>A0AA38IQU3</accession>
<name>A0AA38IQU3_9CUCU</name>
<comment type="caution">
    <text evidence="2">The sequence shown here is derived from an EMBL/GenBank/DDBJ whole genome shotgun (WGS) entry which is preliminary data.</text>
</comment>